<dbReference type="HOGENOM" id="CLU_209978_0_0_9"/>
<keyword evidence="3" id="KW-1185">Reference proteome</keyword>
<dbReference type="EMBL" id="CP004121">
    <property type="protein sequence ID" value="AGF58287.1"/>
    <property type="molecule type" value="Genomic_DNA"/>
</dbReference>
<reference evidence="2 3" key="1">
    <citation type="submission" date="2013-02" db="EMBL/GenBank/DDBJ databases">
        <title>Genome sequence of Clostridium saccharoperbutylacetonicum N1-4(HMT).</title>
        <authorList>
            <person name="Poehlein A."/>
            <person name="Daniel R."/>
        </authorList>
    </citation>
    <scope>NUCLEOTIDE SEQUENCE [LARGE SCALE GENOMIC DNA]</scope>
    <source>
        <strain evidence="3">N1-4(HMT)</strain>
    </source>
</reference>
<accession>M1N4C8</accession>
<protein>
    <submittedName>
        <fullName evidence="2">UDP-galactopyranose mutase</fullName>
    </submittedName>
</protein>
<dbReference type="GO" id="GO:0008767">
    <property type="term" value="F:UDP-galactopyranose mutase activity"/>
    <property type="evidence" value="ECO:0007669"/>
    <property type="project" value="InterPro"/>
</dbReference>
<dbReference type="PATRIC" id="fig|931276.5.peg.4570"/>
<dbReference type="GO" id="GO:0050660">
    <property type="term" value="F:flavin adenine dinucleotide binding"/>
    <property type="evidence" value="ECO:0007669"/>
    <property type="project" value="TreeGrafter"/>
</dbReference>
<evidence type="ECO:0000313" key="3">
    <source>
        <dbReference type="Proteomes" id="UP000011728"/>
    </source>
</evidence>
<dbReference type="PANTHER" id="PTHR21197">
    <property type="entry name" value="UDP-GALACTOPYRANOSE MUTASE"/>
    <property type="match status" value="1"/>
</dbReference>
<evidence type="ECO:0000259" key="1">
    <source>
        <dbReference type="Pfam" id="PF03275"/>
    </source>
</evidence>
<dbReference type="GO" id="GO:0005829">
    <property type="term" value="C:cytosol"/>
    <property type="evidence" value="ECO:0007669"/>
    <property type="project" value="TreeGrafter"/>
</dbReference>
<evidence type="ECO:0000313" key="2">
    <source>
        <dbReference type="EMBL" id="AGF58287.1"/>
    </source>
</evidence>
<dbReference type="STRING" id="36745.CLSAP_42980"/>
<dbReference type="Proteomes" id="UP000011728">
    <property type="component" value="Chromosome"/>
</dbReference>
<dbReference type="Gene3D" id="3.40.50.720">
    <property type="entry name" value="NAD(P)-binding Rossmann-like Domain"/>
    <property type="match status" value="1"/>
</dbReference>
<proteinExistence type="predicted"/>
<dbReference type="eggNOG" id="COG0562">
    <property type="taxonomic scope" value="Bacteria"/>
</dbReference>
<dbReference type="KEGG" id="csr:Cspa_c45340"/>
<feature type="domain" description="UDP-galactopyranose mutase C-terminal" evidence="1">
    <location>
        <begin position="3"/>
        <end position="48"/>
    </location>
</feature>
<dbReference type="InterPro" id="IPR015899">
    <property type="entry name" value="UDP-GalPyranose_mutase_C"/>
</dbReference>
<dbReference type="Pfam" id="PF03275">
    <property type="entry name" value="GLF"/>
    <property type="match status" value="1"/>
</dbReference>
<organism evidence="2 3">
    <name type="scientific">Clostridium saccharoperbutylacetonicum N1-4(HMT)</name>
    <dbReference type="NCBI Taxonomy" id="931276"/>
    <lineage>
        <taxon>Bacteria</taxon>
        <taxon>Bacillati</taxon>
        <taxon>Bacillota</taxon>
        <taxon>Clostridia</taxon>
        <taxon>Eubacteriales</taxon>
        <taxon>Clostridiaceae</taxon>
        <taxon>Clostridium</taxon>
    </lineage>
</organism>
<dbReference type="PANTHER" id="PTHR21197:SF0">
    <property type="entry name" value="UDP-GALACTOPYRANOSE MUTASE"/>
    <property type="match status" value="1"/>
</dbReference>
<dbReference type="AlphaFoldDB" id="M1N4C8"/>
<gene>
    <name evidence="2" type="ORF">Cspa_c45340</name>
</gene>
<name>M1N4C8_9CLOT</name>
<sequence length="65" mass="7417">MKEISRADGEPYYPIPKPENKDLYSLYQKGADAAKNVYFLGRLGTYSYMNMDAVVMQSLELCESL</sequence>